<sequence length="96" mass="9783">MTARSVVGAACVSRVLKDVAALGTEAVCRSASEAACHLGAGAARWRRRKPSHFGVARRLPHGCPMPPSARDPAVSCCAMIGGRPSCGAGAARRLGT</sequence>
<dbReference type="STRING" id="445975.COLSTE_00367"/>
<dbReference type="Proteomes" id="UP000003560">
    <property type="component" value="Unassembled WGS sequence"/>
</dbReference>
<comment type="caution">
    <text evidence="1">The sequence shown here is derived from an EMBL/GenBank/DDBJ whole genome shotgun (WGS) entry which is preliminary data.</text>
</comment>
<dbReference type="EMBL" id="ABXJ01000019">
    <property type="protein sequence ID" value="EEA91418.1"/>
    <property type="molecule type" value="Genomic_DNA"/>
</dbReference>
<organism evidence="1 2">
    <name type="scientific">Collinsella stercoris DSM 13279</name>
    <dbReference type="NCBI Taxonomy" id="445975"/>
    <lineage>
        <taxon>Bacteria</taxon>
        <taxon>Bacillati</taxon>
        <taxon>Actinomycetota</taxon>
        <taxon>Coriobacteriia</taxon>
        <taxon>Coriobacteriales</taxon>
        <taxon>Coriobacteriaceae</taxon>
        <taxon>Collinsella</taxon>
    </lineage>
</organism>
<reference evidence="1 2" key="1">
    <citation type="submission" date="2008-10" db="EMBL/GenBank/DDBJ databases">
        <title>Draft genome sequence of Collinsella stercoris (DSM 13279).</title>
        <authorList>
            <person name="Sudarsanam P."/>
            <person name="Ley R."/>
            <person name="Guruge J."/>
            <person name="Turnbaugh P.J."/>
            <person name="Mahowald M."/>
            <person name="Liep D."/>
            <person name="Gordon J."/>
        </authorList>
    </citation>
    <scope>NUCLEOTIDE SEQUENCE [LARGE SCALE GENOMIC DNA]</scope>
    <source>
        <strain evidence="1 2">DSM 13279</strain>
    </source>
</reference>
<accession>B6G8H6</accession>
<dbReference type="HOGENOM" id="CLU_2354920_0_0_11"/>
<keyword evidence="2" id="KW-1185">Reference proteome</keyword>
<evidence type="ECO:0000313" key="1">
    <source>
        <dbReference type="EMBL" id="EEA91418.1"/>
    </source>
</evidence>
<name>B6G8H6_9ACTN</name>
<dbReference type="AlphaFoldDB" id="B6G8H6"/>
<gene>
    <name evidence="1" type="ORF">COLSTE_00367</name>
</gene>
<evidence type="ECO:0000313" key="2">
    <source>
        <dbReference type="Proteomes" id="UP000003560"/>
    </source>
</evidence>
<reference evidence="1 2" key="2">
    <citation type="submission" date="2008-10" db="EMBL/GenBank/DDBJ databases">
        <authorList>
            <person name="Fulton L."/>
            <person name="Clifton S."/>
            <person name="Fulton B."/>
            <person name="Xu J."/>
            <person name="Minx P."/>
            <person name="Pepin K.H."/>
            <person name="Johnson M."/>
            <person name="Thiruvilangam P."/>
            <person name="Bhonagiri V."/>
            <person name="Nash W.E."/>
            <person name="Mardis E.R."/>
            <person name="Wilson R.K."/>
        </authorList>
    </citation>
    <scope>NUCLEOTIDE SEQUENCE [LARGE SCALE GENOMIC DNA]</scope>
    <source>
        <strain evidence="1 2">DSM 13279</strain>
    </source>
</reference>
<proteinExistence type="predicted"/>
<protein>
    <submittedName>
        <fullName evidence="1">Uncharacterized protein</fullName>
    </submittedName>
</protein>